<organism evidence="2 3">
    <name type="scientific">Marasmius tenuissimus</name>
    <dbReference type="NCBI Taxonomy" id="585030"/>
    <lineage>
        <taxon>Eukaryota</taxon>
        <taxon>Fungi</taxon>
        <taxon>Dikarya</taxon>
        <taxon>Basidiomycota</taxon>
        <taxon>Agaricomycotina</taxon>
        <taxon>Agaricomycetes</taxon>
        <taxon>Agaricomycetidae</taxon>
        <taxon>Agaricales</taxon>
        <taxon>Marasmiineae</taxon>
        <taxon>Marasmiaceae</taxon>
        <taxon>Marasmius</taxon>
    </lineage>
</organism>
<sequence length="686" mass="77841">MKQNNLYVASAAIPELTVRLGGVIQNQAPPPPPKIMIRINGEAVREYQARLAHGTEGGTSGVSSNSLDDSSSLVDDSDDLMDSVDQLDTGAGSEDGPDWMFEVGETLVRNPEYTFCPAPHRKQLLHLFTKHFCSHQFFPTIRRYGGACSAAEIERDSVYDMYHFCYSRGLREVWAYMWNSWYCPAMWKLWARSSTPSSSPYLTRLQTTMNVENFWKQLKHEQLHHLLHPRLDQLVFILIYKVTPMYAQRMDFLAPETRLGRSKPPTPLQTSFKKNWAECLAKRIRDSAIEEYKTDLETWTCHCGVQMYNRHHICQHLVHLVESTIGKPPPKFWIQVSRQRVKPLYRHEALQRSSLGGDSGSITDGDDNIFYGNQNMLGGGGGWKEIPTKSLVPGKRYRGLSDPAASSEMPDTMNDNTTPASLQISRSTRWRLNVDSTEDNGPESEQLTEPSLRVHDNTYNSPDVLERLSFDASPLAPDLQPEQDLVQELYEEEDGYHSSQPTSSRATSPSNYEEDQIDKETGGAVSRMLERADELEKAARIIWEQAPYKNGTWFKSLDRRDIGRDTAHQLKDLRLQPPSSVDPEHLERSEEGALAALSTIADTLSVSTHGLSTNRFTRENWFKIWPWLFSLCRGVLDKPPPKTMEGMAVVYQVIAVAPVFLNYPIYQRAGHETPHSLLKPLLKSTP</sequence>
<evidence type="ECO:0000313" key="3">
    <source>
        <dbReference type="Proteomes" id="UP001437256"/>
    </source>
</evidence>
<feature type="region of interest" description="Disordered" evidence="1">
    <location>
        <begin position="54"/>
        <end position="95"/>
    </location>
</feature>
<comment type="caution">
    <text evidence="2">The sequence shown here is derived from an EMBL/GenBank/DDBJ whole genome shotgun (WGS) entry which is preliminary data.</text>
</comment>
<keyword evidence="3" id="KW-1185">Reference proteome</keyword>
<evidence type="ECO:0008006" key="4">
    <source>
        <dbReference type="Google" id="ProtNLM"/>
    </source>
</evidence>
<dbReference type="Proteomes" id="UP001437256">
    <property type="component" value="Unassembled WGS sequence"/>
</dbReference>
<evidence type="ECO:0000313" key="2">
    <source>
        <dbReference type="EMBL" id="KAL0056678.1"/>
    </source>
</evidence>
<reference evidence="2 3" key="1">
    <citation type="submission" date="2024-05" db="EMBL/GenBank/DDBJ databases">
        <title>A draft genome resource for the thread blight pathogen Marasmius tenuissimus strain MS-2.</title>
        <authorList>
            <person name="Yulfo-Soto G.E."/>
            <person name="Baruah I.K."/>
            <person name="Amoako-Attah I."/>
            <person name="Bukari Y."/>
            <person name="Meinhardt L.W."/>
            <person name="Bailey B.A."/>
            <person name="Cohen S.P."/>
        </authorList>
    </citation>
    <scope>NUCLEOTIDE SEQUENCE [LARGE SCALE GENOMIC DNA]</scope>
    <source>
        <strain evidence="2 3">MS-2</strain>
    </source>
</reference>
<protein>
    <recommendedName>
        <fullName evidence="4">SWIM-type domain-containing protein</fullName>
    </recommendedName>
</protein>
<proteinExistence type="predicted"/>
<dbReference type="EMBL" id="JBBXMP010001082">
    <property type="protein sequence ID" value="KAL0056678.1"/>
    <property type="molecule type" value="Genomic_DNA"/>
</dbReference>
<feature type="compositionally biased region" description="Polar residues" evidence="1">
    <location>
        <begin position="413"/>
        <end position="427"/>
    </location>
</feature>
<gene>
    <name evidence="2" type="ORF">AAF712_016716</name>
</gene>
<evidence type="ECO:0000256" key="1">
    <source>
        <dbReference type="SAM" id="MobiDB-lite"/>
    </source>
</evidence>
<feature type="compositionally biased region" description="Polar residues" evidence="1">
    <location>
        <begin position="497"/>
        <end position="511"/>
    </location>
</feature>
<feature type="compositionally biased region" description="Low complexity" evidence="1">
    <location>
        <begin position="61"/>
        <end position="74"/>
    </location>
</feature>
<name>A0ABR2Z600_9AGAR</name>
<feature type="region of interest" description="Disordered" evidence="1">
    <location>
        <begin position="399"/>
        <end position="459"/>
    </location>
</feature>
<feature type="region of interest" description="Disordered" evidence="1">
    <location>
        <begin position="492"/>
        <end position="523"/>
    </location>
</feature>
<accession>A0ABR2Z600</accession>